<evidence type="ECO:0000313" key="5">
    <source>
        <dbReference type="Proteomes" id="UP000814176"/>
    </source>
</evidence>
<dbReference type="Gene3D" id="3.10.290.30">
    <property type="entry name" value="MM3350-like"/>
    <property type="match status" value="1"/>
</dbReference>
<dbReference type="GeneID" id="71998632"/>
<dbReference type="SUPFAM" id="SSF159941">
    <property type="entry name" value="MM3350-like"/>
    <property type="match status" value="2"/>
</dbReference>
<gene>
    <name evidence="4" type="ORF">C8Q71DRAFT_334659</name>
</gene>
<accession>A0ABQ8KTX6</accession>
<keyword evidence="5" id="KW-1185">Reference proteome</keyword>
<evidence type="ECO:0000256" key="2">
    <source>
        <dbReference type="SAM" id="SignalP"/>
    </source>
</evidence>
<proteinExistence type="predicted"/>
<feature type="compositionally biased region" description="Acidic residues" evidence="1">
    <location>
        <begin position="56"/>
        <end position="80"/>
    </location>
</feature>
<protein>
    <recommendedName>
        <fullName evidence="3">Plasmid pRiA4b Orf3-like domain-containing protein</fullName>
    </recommendedName>
</protein>
<dbReference type="Proteomes" id="UP000814176">
    <property type="component" value="Unassembled WGS sequence"/>
</dbReference>
<feature type="compositionally biased region" description="Acidic residues" evidence="1">
    <location>
        <begin position="27"/>
        <end position="41"/>
    </location>
</feature>
<comment type="caution">
    <text evidence="4">The sequence shown here is derived from an EMBL/GenBank/DDBJ whole genome shotgun (WGS) entry which is preliminary data.</text>
</comment>
<sequence>MSSDSTFLLATLLLMYTAMEEDDMLDYTSDEERFSEDDWVEEPSTSSARKRSHDDVEADQDAYDDDEDDDGGDVDVEEELDHPASKRQRVDDDALVPGVITKTGEEIRARALQPMVENQRRDNGAQSGPSSETGGRRTRQPSPSPGRPDPYDATLPPPCDTWIQLRLQLFRFKGVYRIVRFPLNYTFATLYRFLMYSFGWSGEHLHEFNVFSHVEMYKTRPGEIKKVVRPVPERPEANDPEAFWQWSLALRAQSDPIMRIIPWSARTERARGFDVEELTQVLESHAVSIGDIWNQRMRDNASKGECRNDEIAIKFVYDFGDEWEVHISIDRTKDGHYRFQGEPRDYPEVMVAKGAPPIEHARHDVPGDIAHKKKVSPLLFKPDTFARYVAGEVGSVSRTTELAIYNIEEERARHAAARQAES</sequence>
<feature type="compositionally biased region" description="Basic and acidic residues" evidence="1">
    <location>
        <begin position="81"/>
        <end position="92"/>
    </location>
</feature>
<name>A0ABQ8KTX6_9APHY</name>
<reference evidence="4 5" key="1">
    <citation type="journal article" date="2021" name="Environ. Microbiol.">
        <title>Gene family expansions and transcriptome signatures uncover fungal adaptations to wood decay.</title>
        <authorList>
            <person name="Hage H."/>
            <person name="Miyauchi S."/>
            <person name="Viragh M."/>
            <person name="Drula E."/>
            <person name="Min B."/>
            <person name="Chaduli D."/>
            <person name="Navarro D."/>
            <person name="Favel A."/>
            <person name="Norest M."/>
            <person name="Lesage-Meessen L."/>
            <person name="Balint B."/>
            <person name="Merenyi Z."/>
            <person name="de Eugenio L."/>
            <person name="Morin E."/>
            <person name="Martinez A.T."/>
            <person name="Baldrian P."/>
            <person name="Stursova M."/>
            <person name="Martinez M.J."/>
            <person name="Novotny C."/>
            <person name="Magnuson J.K."/>
            <person name="Spatafora J.W."/>
            <person name="Maurice S."/>
            <person name="Pangilinan J."/>
            <person name="Andreopoulos W."/>
            <person name="LaButti K."/>
            <person name="Hundley H."/>
            <person name="Na H."/>
            <person name="Kuo A."/>
            <person name="Barry K."/>
            <person name="Lipzen A."/>
            <person name="Henrissat B."/>
            <person name="Riley R."/>
            <person name="Ahrendt S."/>
            <person name="Nagy L.G."/>
            <person name="Grigoriev I.V."/>
            <person name="Martin F."/>
            <person name="Rosso M.N."/>
        </authorList>
    </citation>
    <scope>NUCLEOTIDE SEQUENCE [LARGE SCALE GENOMIC DNA]</scope>
    <source>
        <strain evidence="4 5">CIRM-BRFM 1785</strain>
    </source>
</reference>
<evidence type="ECO:0000259" key="3">
    <source>
        <dbReference type="Pfam" id="PF07929"/>
    </source>
</evidence>
<evidence type="ECO:0000313" key="4">
    <source>
        <dbReference type="EMBL" id="KAH9841526.1"/>
    </source>
</evidence>
<feature type="compositionally biased region" description="Polar residues" evidence="1">
    <location>
        <begin position="124"/>
        <end position="133"/>
    </location>
</feature>
<dbReference type="EMBL" id="JADCUA010000003">
    <property type="protein sequence ID" value="KAH9841526.1"/>
    <property type="molecule type" value="Genomic_DNA"/>
</dbReference>
<organism evidence="4 5">
    <name type="scientific">Rhodofomes roseus</name>
    <dbReference type="NCBI Taxonomy" id="34475"/>
    <lineage>
        <taxon>Eukaryota</taxon>
        <taxon>Fungi</taxon>
        <taxon>Dikarya</taxon>
        <taxon>Basidiomycota</taxon>
        <taxon>Agaricomycotina</taxon>
        <taxon>Agaricomycetes</taxon>
        <taxon>Polyporales</taxon>
        <taxon>Rhodofomes</taxon>
    </lineage>
</organism>
<feature type="signal peptide" evidence="2">
    <location>
        <begin position="1"/>
        <end position="20"/>
    </location>
</feature>
<feature type="region of interest" description="Disordered" evidence="1">
    <location>
        <begin position="27"/>
        <end position="155"/>
    </location>
</feature>
<feature type="chain" id="PRO_5046538219" description="Plasmid pRiA4b Orf3-like domain-containing protein" evidence="2">
    <location>
        <begin position="21"/>
        <end position="422"/>
    </location>
</feature>
<feature type="domain" description="Plasmid pRiA4b Orf3-like" evidence="3">
    <location>
        <begin position="165"/>
        <end position="359"/>
    </location>
</feature>
<dbReference type="RefSeq" id="XP_047782825.1">
    <property type="nucleotide sequence ID" value="XM_047917900.1"/>
</dbReference>
<dbReference type="InterPro" id="IPR024047">
    <property type="entry name" value="MM3350-like_sf"/>
</dbReference>
<evidence type="ECO:0000256" key="1">
    <source>
        <dbReference type="SAM" id="MobiDB-lite"/>
    </source>
</evidence>
<dbReference type="InterPro" id="IPR012912">
    <property type="entry name" value="Plasmid_pRiA4b_Orf3-like"/>
</dbReference>
<keyword evidence="2" id="KW-0732">Signal</keyword>
<dbReference type="Pfam" id="PF07929">
    <property type="entry name" value="PRiA4_ORF3"/>
    <property type="match status" value="1"/>
</dbReference>